<dbReference type="SUPFAM" id="SSF55681">
    <property type="entry name" value="Class II aaRS and biotin synthetases"/>
    <property type="match status" value="1"/>
</dbReference>
<evidence type="ECO:0000259" key="10">
    <source>
        <dbReference type="PROSITE" id="PS50862"/>
    </source>
</evidence>
<keyword evidence="8" id="KW-0030">Aminoacyl-tRNA synthetase</keyword>
<feature type="non-terminal residue" evidence="11">
    <location>
        <position position="459"/>
    </location>
</feature>
<protein>
    <submittedName>
        <fullName evidence="11">Aspartate--tRNA(Asn) ligase</fullName>
        <ecNumber evidence="11">6.1.1.23</ecNumber>
    </submittedName>
</protein>
<dbReference type="RefSeq" id="WP_193720993.1">
    <property type="nucleotide sequence ID" value="NZ_JACSPN010000025.1"/>
</dbReference>
<keyword evidence="7" id="KW-0648">Protein biosynthesis</keyword>
<evidence type="ECO:0000256" key="3">
    <source>
        <dbReference type="ARBA" id="ARBA00022490"/>
    </source>
</evidence>
<dbReference type="InterPro" id="IPR002312">
    <property type="entry name" value="Asp/Asn-tRNA-synth_IIb"/>
</dbReference>
<dbReference type="NCBIfam" id="NF003483">
    <property type="entry name" value="PRK05159.1"/>
    <property type="match status" value="1"/>
</dbReference>
<comment type="caution">
    <text evidence="11">The sequence shown here is derived from an EMBL/GenBank/DDBJ whole genome shotgun (WGS) entry which is preliminary data.</text>
</comment>
<organism evidence="11 12">
    <name type="scientific">Oerskovia douganii</name>
    <dbReference type="NCBI Taxonomy" id="2762210"/>
    <lineage>
        <taxon>Bacteria</taxon>
        <taxon>Bacillati</taxon>
        <taxon>Actinomycetota</taxon>
        <taxon>Actinomycetes</taxon>
        <taxon>Micrococcales</taxon>
        <taxon>Cellulomonadaceae</taxon>
        <taxon>Oerskovia</taxon>
    </lineage>
</organism>
<dbReference type="InterPro" id="IPR004365">
    <property type="entry name" value="NA-bd_OB_tRNA"/>
</dbReference>
<dbReference type="PROSITE" id="PS50862">
    <property type="entry name" value="AA_TRNA_LIGASE_II"/>
    <property type="match status" value="1"/>
</dbReference>
<dbReference type="Gene3D" id="3.30.930.10">
    <property type="entry name" value="Bira Bifunctional Protein, Domain 2"/>
    <property type="match status" value="1"/>
</dbReference>
<keyword evidence="4 11" id="KW-0436">Ligase</keyword>
<dbReference type="Pfam" id="PF01336">
    <property type="entry name" value="tRNA_anti-codon"/>
    <property type="match status" value="1"/>
</dbReference>
<evidence type="ECO:0000256" key="1">
    <source>
        <dbReference type="ARBA" id="ARBA00004496"/>
    </source>
</evidence>
<dbReference type="PRINTS" id="PR01042">
    <property type="entry name" value="TRNASYNTHASP"/>
</dbReference>
<evidence type="ECO:0000313" key="12">
    <source>
        <dbReference type="Proteomes" id="UP000822993"/>
    </source>
</evidence>
<dbReference type="Gene3D" id="2.40.50.140">
    <property type="entry name" value="Nucleic acid-binding proteins"/>
    <property type="match status" value="1"/>
</dbReference>
<dbReference type="PANTHER" id="PTHR43450:SF1">
    <property type="entry name" value="ASPARTATE--TRNA LIGASE, CYTOPLASMIC"/>
    <property type="match status" value="1"/>
</dbReference>
<evidence type="ECO:0000256" key="8">
    <source>
        <dbReference type="ARBA" id="ARBA00023146"/>
    </source>
</evidence>
<dbReference type="InterPro" id="IPR045864">
    <property type="entry name" value="aa-tRNA-synth_II/BPL/LPL"/>
</dbReference>
<evidence type="ECO:0000256" key="4">
    <source>
        <dbReference type="ARBA" id="ARBA00022598"/>
    </source>
</evidence>
<comment type="similarity">
    <text evidence="2">Belongs to the class-II aminoacyl-tRNA synthetase family. Type 2 subfamily.</text>
</comment>
<dbReference type="EMBL" id="JACSPN010000025">
    <property type="protein sequence ID" value="MBE7701774.1"/>
    <property type="molecule type" value="Genomic_DNA"/>
</dbReference>
<dbReference type="AlphaFoldDB" id="A0A9D5UCF1"/>
<dbReference type="Proteomes" id="UP000822993">
    <property type="component" value="Unassembled WGS sequence"/>
</dbReference>
<dbReference type="GO" id="GO:0005524">
    <property type="term" value="F:ATP binding"/>
    <property type="evidence" value="ECO:0007669"/>
    <property type="project" value="UniProtKB-KW"/>
</dbReference>
<dbReference type="Pfam" id="PF00152">
    <property type="entry name" value="tRNA-synt_2"/>
    <property type="match status" value="1"/>
</dbReference>
<dbReference type="SUPFAM" id="SSF50249">
    <property type="entry name" value="Nucleic acid-binding proteins"/>
    <property type="match status" value="1"/>
</dbReference>
<feature type="region of interest" description="Disordered" evidence="9">
    <location>
        <begin position="1"/>
        <end position="21"/>
    </location>
</feature>
<accession>A0A9D5UCF1</accession>
<dbReference type="HAMAP" id="MF_02075">
    <property type="entry name" value="Asp_tRNA_synth_type2"/>
    <property type="match status" value="1"/>
</dbReference>
<evidence type="ECO:0000313" key="11">
    <source>
        <dbReference type="EMBL" id="MBE7701774.1"/>
    </source>
</evidence>
<evidence type="ECO:0000256" key="7">
    <source>
        <dbReference type="ARBA" id="ARBA00022917"/>
    </source>
</evidence>
<feature type="domain" description="Aminoacyl-transfer RNA synthetases class-II family profile" evidence="10">
    <location>
        <begin position="151"/>
        <end position="438"/>
    </location>
</feature>
<keyword evidence="12" id="KW-1185">Reference proteome</keyword>
<keyword evidence="5" id="KW-0547">Nucleotide-binding</keyword>
<dbReference type="InterPro" id="IPR004523">
    <property type="entry name" value="Asp-tRNA_synthase_2"/>
</dbReference>
<dbReference type="InterPro" id="IPR006195">
    <property type="entry name" value="aa-tRNA-synth_II"/>
</dbReference>
<dbReference type="GO" id="GO:0006422">
    <property type="term" value="P:aspartyl-tRNA aminoacylation"/>
    <property type="evidence" value="ECO:0007669"/>
    <property type="project" value="InterPro"/>
</dbReference>
<reference evidence="11 12" key="1">
    <citation type="submission" date="2020-08" db="EMBL/GenBank/DDBJ databases">
        <title>A Genomic Blueprint of the Chicken Gut Microbiome.</title>
        <authorList>
            <person name="Gilroy R."/>
            <person name="Ravi A."/>
            <person name="Getino M."/>
            <person name="Pursley I."/>
            <person name="Horton D.L."/>
            <person name="Alikhan N.-F."/>
            <person name="Baker D."/>
            <person name="Gharbi K."/>
            <person name="Hall N."/>
            <person name="Watson M."/>
            <person name="Adriaenssens E.M."/>
            <person name="Foster-Nyarko E."/>
            <person name="Jarju S."/>
            <person name="Secka A."/>
            <person name="Antonio M."/>
            <person name="Oren A."/>
            <person name="Chaudhuri R."/>
            <person name="La Ragione R.M."/>
            <person name="Hildebrand F."/>
            <person name="Pallen M.J."/>
        </authorList>
    </citation>
    <scope>NUCLEOTIDE SEQUENCE [LARGE SCALE GENOMIC DNA]</scope>
    <source>
        <strain evidence="11 12">Sa1BUA8</strain>
    </source>
</reference>
<keyword evidence="3" id="KW-0963">Cytoplasm</keyword>
<evidence type="ECO:0000256" key="9">
    <source>
        <dbReference type="SAM" id="MobiDB-lite"/>
    </source>
</evidence>
<sequence>MRPPTPPVALPGSRTLAADLSSVPPGTSVTLDGWVHRRRELATVTFLVLRDRSGLAQVVVRAGDEQDVPPEETVVEVTGTATANAQAPGGIEVTSPTLVLLTDPAVTPPVELWRPTLDVALPTLLDHAAVAWRHPAQRARWEVAAASLRGFREVLDAQGFTEVHSPKIVASATESGANVFAVDYFGGPAFLAQSPQLYKQQLVGVFERVYEVGPVFRAEPHDTVRHLAEYVSLDVELGFVHDHRDVLRVLRDVLAGMVAGVHELAAGAVAAQGFTVPVVPDEIPVIHFAEALALVGAPSDEPDLTPEHERALGRWALAEHGSDFLAVEGYPMAKRPFYTHPQPDDARWSNSFDLLFRGLELVTGGQRLHRHADYVAAITARGEDPAAYATYLEAFEHGMPPHGGFAIGLERWTARLTGATNVREVTLFPRDLHRLVVPGQEVGYSLLIGGWPSRAWWRR</sequence>
<dbReference type="GO" id="GO:0004815">
    <property type="term" value="F:aspartate-tRNA ligase activity"/>
    <property type="evidence" value="ECO:0007669"/>
    <property type="project" value="InterPro"/>
</dbReference>
<gene>
    <name evidence="11" type="primary">aspS</name>
    <name evidence="11" type="ORF">H9623_15885</name>
</gene>
<dbReference type="EC" id="6.1.1.23" evidence="11"/>
<dbReference type="GO" id="GO:0050560">
    <property type="term" value="F:aspartate-tRNA(Asn) ligase activity"/>
    <property type="evidence" value="ECO:0007669"/>
    <property type="project" value="UniProtKB-EC"/>
</dbReference>
<dbReference type="GO" id="GO:0017101">
    <property type="term" value="C:aminoacyl-tRNA synthetase multienzyme complex"/>
    <property type="evidence" value="ECO:0007669"/>
    <property type="project" value="TreeGrafter"/>
</dbReference>
<proteinExistence type="inferred from homology"/>
<comment type="subcellular location">
    <subcellularLocation>
        <location evidence="1">Cytoplasm</location>
    </subcellularLocation>
</comment>
<keyword evidence="6" id="KW-0067">ATP-binding</keyword>
<dbReference type="InterPro" id="IPR012340">
    <property type="entry name" value="NA-bd_OB-fold"/>
</dbReference>
<evidence type="ECO:0000256" key="6">
    <source>
        <dbReference type="ARBA" id="ARBA00022840"/>
    </source>
</evidence>
<evidence type="ECO:0000256" key="2">
    <source>
        <dbReference type="ARBA" id="ARBA00005312"/>
    </source>
</evidence>
<dbReference type="GO" id="GO:0003723">
    <property type="term" value="F:RNA binding"/>
    <property type="evidence" value="ECO:0007669"/>
    <property type="project" value="TreeGrafter"/>
</dbReference>
<dbReference type="InterPro" id="IPR004364">
    <property type="entry name" value="Aa-tRNA-synt_II"/>
</dbReference>
<evidence type="ECO:0000256" key="5">
    <source>
        <dbReference type="ARBA" id="ARBA00022741"/>
    </source>
</evidence>
<dbReference type="GO" id="GO:0005829">
    <property type="term" value="C:cytosol"/>
    <property type="evidence" value="ECO:0007669"/>
    <property type="project" value="TreeGrafter"/>
</dbReference>
<dbReference type="PANTHER" id="PTHR43450">
    <property type="entry name" value="ASPARTYL-TRNA SYNTHETASE"/>
    <property type="match status" value="1"/>
</dbReference>
<name>A0A9D5UCF1_9CELL</name>